<dbReference type="InterPro" id="IPR004358">
    <property type="entry name" value="Sig_transdc_His_kin-like_C"/>
</dbReference>
<dbReference type="Pfam" id="PF08447">
    <property type="entry name" value="PAS_3"/>
    <property type="match status" value="2"/>
</dbReference>
<evidence type="ECO:0000313" key="19">
    <source>
        <dbReference type="EMBL" id="KAG0570847.1"/>
    </source>
</evidence>
<evidence type="ECO:0000256" key="11">
    <source>
        <dbReference type="ARBA" id="ARBA00023012"/>
    </source>
</evidence>
<dbReference type="PROSITE" id="PS50109">
    <property type="entry name" value="HIS_KIN"/>
    <property type="match status" value="1"/>
</dbReference>
<dbReference type="EC" id="2.7.13.3" evidence="2"/>
<feature type="compositionally biased region" description="Basic and acidic residues" evidence="14">
    <location>
        <begin position="585"/>
        <end position="595"/>
    </location>
</feature>
<feature type="domain" description="Histidine kinase" evidence="15">
    <location>
        <begin position="284"/>
        <end position="688"/>
    </location>
</feature>
<feature type="region of interest" description="Disordered" evidence="14">
    <location>
        <begin position="546"/>
        <end position="601"/>
    </location>
</feature>
<keyword evidence="4 13" id="KW-0597">Phosphoprotein</keyword>
<name>A0A8T0HJ73_CERPU</name>
<feature type="compositionally biased region" description="Polar residues" evidence="14">
    <location>
        <begin position="574"/>
        <end position="584"/>
    </location>
</feature>
<dbReference type="GO" id="GO:0009637">
    <property type="term" value="P:response to blue light"/>
    <property type="evidence" value="ECO:0007669"/>
    <property type="project" value="UniProtKB-ARBA"/>
</dbReference>
<dbReference type="CDD" id="cd00130">
    <property type="entry name" value="PAS"/>
    <property type="match status" value="2"/>
</dbReference>
<evidence type="ECO:0000256" key="10">
    <source>
        <dbReference type="ARBA" id="ARBA00022991"/>
    </source>
</evidence>
<dbReference type="OrthoDB" id="60033at2759"/>
<gene>
    <name evidence="19" type="ORF">KC19_6G191800</name>
</gene>
<dbReference type="InterPro" id="IPR000700">
    <property type="entry name" value="PAS-assoc_C"/>
</dbReference>
<evidence type="ECO:0000259" key="16">
    <source>
        <dbReference type="PROSITE" id="PS50110"/>
    </source>
</evidence>
<proteinExistence type="predicted"/>
<evidence type="ECO:0000256" key="3">
    <source>
        <dbReference type="ARBA" id="ARBA00022543"/>
    </source>
</evidence>
<dbReference type="PRINTS" id="PR00344">
    <property type="entry name" value="BCTRLSENSOR"/>
</dbReference>
<dbReference type="SMART" id="SM00086">
    <property type="entry name" value="PAC"/>
    <property type="match status" value="2"/>
</dbReference>
<dbReference type="InterPro" id="IPR003594">
    <property type="entry name" value="HATPase_dom"/>
</dbReference>
<dbReference type="Pfam" id="PF02518">
    <property type="entry name" value="HATPase_c"/>
    <property type="match status" value="1"/>
</dbReference>
<evidence type="ECO:0000256" key="6">
    <source>
        <dbReference type="ARBA" id="ARBA00022679"/>
    </source>
</evidence>
<dbReference type="GO" id="GO:0000155">
    <property type="term" value="F:phosphorelay sensor kinase activity"/>
    <property type="evidence" value="ECO:0007669"/>
    <property type="project" value="InterPro"/>
</dbReference>
<keyword evidence="12" id="KW-0675">Receptor</keyword>
<evidence type="ECO:0000259" key="18">
    <source>
        <dbReference type="PROSITE" id="PS50113"/>
    </source>
</evidence>
<keyword evidence="5" id="KW-0716">Sensory transduction</keyword>
<dbReference type="PROSITE" id="PS50110">
    <property type="entry name" value="RESPONSE_REGULATORY"/>
    <property type="match status" value="2"/>
</dbReference>
<evidence type="ECO:0000256" key="4">
    <source>
        <dbReference type="ARBA" id="ARBA00022553"/>
    </source>
</evidence>
<dbReference type="InterPro" id="IPR036097">
    <property type="entry name" value="HisK_dim/P_sf"/>
</dbReference>
<dbReference type="SUPFAM" id="SSF55785">
    <property type="entry name" value="PYP-like sensor domain (PAS domain)"/>
    <property type="match status" value="2"/>
</dbReference>
<dbReference type="Pfam" id="PF00072">
    <property type="entry name" value="Response_reg"/>
    <property type="match status" value="1"/>
</dbReference>
<evidence type="ECO:0000256" key="12">
    <source>
        <dbReference type="ARBA" id="ARBA00023170"/>
    </source>
</evidence>
<evidence type="ECO:0000256" key="8">
    <source>
        <dbReference type="ARBA" id="ARBA00022777"/>
    </source>
</evidence>
<keyword evidence="20" id="KW-1185">Reference proteome</keyword>
<evidence type="ECO:0000313" key="20">
    <source>
        <dbReference type="Proteomes" id="UP000822688"/>
    </source>
</evidence>
<dbReference type="EMBL" id="CM026427">
    <property type="protein sequence ID" value="KAG0570847.1"/>
    <property type="molecule type" value="Genomic_DNA"/>
</dbReference>
<accession>A0A8T0HJ73</accession>
<feature type="modified residue" description="4-aspartylphosphate" evidence="13">
    <location>
        <position position="784"/>
    </location>
</feature>
<dbReference type="GO" id="GO:0005524">
    <property type="term" value="F:ATP binding"/>
    <property type="evidence" value="ECO:0007669"/>
    <property type="project" value="UniProtKB-KW"/>
</dbReference>
<dbReference type="InterPro" id="IPR011006">
    <property type="entry name" value="CheY-like_superfamily"/>
</dbReference>
<dbReference type="InterPro" id="IPR035965">
    <property type="entry name" value="PAS-like_dom_sf"/>
</dbReference>
<feature type="domain" description="PAS" evidence="17">
    <location>
        <begin position="12"/>
        <end position="56"/>
    </location>
</feature>
<keyword evidence="10" id="KW-0157">Chromophore</keyword>
<comment type="caution">
    <text evidence="19">The sequence shown here is derived from an EMBL/GenBank/DDBJ whole genome shotgun (WGS) entry which is preliminary data.</text>
</comment>
<dbReference type="InterPro" id="IPR003661">
    <property type="entry name" value="HisK_dim/P_dom"/>
</dbReference>
<dbReference type="GO" id="GO:0009881">
    <property type="term" value="F:photoreceptor activity"/>
    <property type="evidence" value="ECO:0007669"/>
    <property type="project" value="UniProtKB-KW"/>
</dbReference>
<keyword evidence="9" id="KW-0067">ATP-binding</keyword>
<feature type="domain" description="Response regulatory" evidence="16">
    <location>
        <begin position="730"/>
        <end position="852"/>
    </location>
</feature>
<keyword evidence="6" id="KW-0808">Transferase</keyword>
<dbReference type="NCBIfam" id="TIGR00229">
    <property type="entry name" value="sensory_box"/>
    <property type="match status" value="2"/>
</dbReference>
<evidence type="ECO:0000259" key="17">
    <source>
        <dbReference type="PROSITE" id="PS50112"/>
    </source>
</evidence>
<dbReference type="AlphaFoldDB" id="A0A8T0HJ73"/>
<evidence type="ECO:0000256" key="14">
    <source>
        <dbReference type="SAM" id="MobiDB-lite"/>
    </source>
</evidence>
<evidence type="ECO:0000256" key="2">
    <source>
        <dbReference type="ARBA" id="ARBA00012438"/>
    </source>
</evidence>
<evidence type="ECO:0000259" key="15">
    <source>
        <dbReference type="PROSITE" id="PS50109"/>
    </source>
</evidence>
<evidence type="ECO:0000256" key="1">
    <source>
        <dbReference type="ARBA" id="ARBA00000085"/>
    </source>
</evidence>
<organism evidence="19 20">
    <name type="scientific">Ceratodon purpureus</name>
    <name type="common">Fire moss</name>
    <name type="synonym">Dicranum purpureum</name>
    <dbReference type="NCBI Taxonomy" id="3225"/>
    <lineage>
        <taxon>Eukaryota</taxon>
        <taxon>Viridiplantae</taxon>
        <taxon>Streptophyta</taxon>
        <taxon>Embryophyta</taxon>
        <taxon>Bryophyta</taxon>
        <taxon>Bryophytina</taxon>
        <taxon>Bryopsida</taxon>
        <taxon>Dicranidae</taxon>
        <taxon>Pseudoditrichales</taxon>
        <taxon>Ditrichaceae</taxon>
        <taxon>Ceratodon</taxon>
    </lineage>
</organism>
<dbReference type="Pfam" id="PF00512">
    <property type="entry name" value="HisKA"/>
    <property type="match status" value="1"/>
</dbReference>
<evidence type="ECO:0000256" key="9">
    <source>
        <dbReference type="ARBA" id="ARBA00022840"/>
    </source>
</evidence>
<dbReference type="InterPro" id="IPR000014">
    <property type="entry name" value="PAS"/>
</dbReference>
<keyword evidence="8" id="KW-0418">Kinase</keyword>
<dbReference type="FunFam" id="1.10.287.130:FF:000002">
    <property type="entry name" value="Two-component osmosensing histidine kinase"/>
    <property type="match status" value="1"/>
</dbReference>
<protein>
    <recommendedName>
        <fullName evidence="2">histidine kinase</fullName>
        <ecNumber evidence="2">2.7.13.3</ecNumber>
    </recommendedName>
</protein>
<dbReference type="InterPro" id="IPR036890">
    <property type="entry name" value="HATPase_C_sf"/>
</dbReference>
<dbReference type="CDD" id="cd00082">
    <property type="entry name" value="HisKA"/>
    <property type="match status" value="1"/>
</dbReference>
<evidence type="ECO:0000256" key="5">
    <source>
        <dbReference type="ARBA" id="ARBA00022606"/>
    </source>
</evidence>
<dbReference type="Gene3D" id="3.40.50.2300">
    <property type="match status" value="2"/>
</dbReference>
<keyword evidence="11" id="KW-0902">Two-component regulatory system</keyword>
<dbReference type="InterPro" id="IPR005467">
    <property type="entry name" value="His_kinase_dom"/>
</dbReference>
<dbReference type="SMART" id="SM00448">
    <property type="entry name" value="REC"/>
    <property type="match status" value="1"/>
</dbReference>
<dbReference type="Gene3D" id="1.10.287.130">
    <property type="match status" value="1"/>
</dbReference>
<evidence type="ECO:0000256" key="7">
    <source>
        <dbReference type="ARBA" id="ARBA00022741"/>
    </source>
</evidence>
<reference evidence="19 20" key="1">
    <citation type="submission" date="2020-06" db="EMBL/GenBank/DDBJ databases">
        <title>WGS assembly of Ceratodon purpureus strain R40.</title>
        <authorList>
            <person name="Carey S.B."/>
            <person name="Jenkins J."/>
            <person name="Shu S."/>
            <person name="Lovell J.T."/>
            <person name="Sreedasyam A."/>
            <person name="Maumus F."/>
            <person name="Tiley G.P."/>
            <person name="Fernandez-Pozo N."/>
            <person name="Barry K."/>
            <person name="Chen C."/>
            <person name="Wang M."/>
            <person name="Lipzen A."/>
            <person name="Daum C."/>
            <person name="Saski C.A."/>
            <person name="Payton A.C."/>
            <person name="Mcbreen J.C."/>
            <person name="Conrad R.E."/>
            <person name="Kollar L.M."/>
            <person name="Olsson S."/>
            <person name="Huttunen S."/>
            <person name="Landis J.B."/>
            <person name="Wickett N.J."/>
            <person name="Johnson M.G."/>
            <person name="Rensing S.A."/>
            <person name="Grimwood J."/>
            <person name="Schmutz J."/>
            <person name="Mcdaniel S.F."/>
        </authorList>
    </citation>
    <scope>NUCLEOTIDE SEQUENCE [LARGE SCALE GENOMIC DNA]</scope>
    <source>
        <strain evidence="19 20">R40</strain>
    </source>
</reference>
<dbReference type="InterPro" id="IPR013655">
    <property type="entry name" value="PAS_fold_3"/>
</dbReference>
<dbReference type="Proteomes" id="UP000822688">
    <property type="component" value="Chromosome 6"/>
</dbReference>
<dbReference type="PROSITE" id="PS50112">
    <property type="entry name" value="PAS"/>
    <property type="match status" value="1"/>
</dbReference>
<dbReference type="PANTHER" id="PTHR45339:SF5">
    <property type="entry name" value="HISTIDINE KINASE"/>
    <property type="match status" value="1"/>
</dbReference>
<dbReference type="SUPFAM" id="SSF55874">
    <property type="entry name" value="ATPase domain of HSP90 chaperone/DNA topoisomerase II/histidine kinase"/>
    <property type="match status" value="2"/>
</dbReference>
<keyword evidence="7" id="KW-0547">Nucleotide-binding</keyword>
<dbReference type="InterPro" id="IPR001610">
    <property type="entry name" value="PAC"/>
</dbReference>
<sequence length="1049" mass="115588">MNIPGGLGQRGVFICDHESKNIYANSAYQDMTGSEPGELLGLGWISFVHPDDLPSVWALAFGHFSQPADSDRHIKCEYRLLNKKKKGTYTWVNVQSVDMSGCPGVGSFVGILEDISWRKEAEESLRRSEERFVLAVRGSNDGLWDWDMVISRVFYSQRYKEMLGMDIDGTDDSFNVFESRLHPKHREQVLSTLKEYLATNSADSPPFDVETLLQHGDGRYLWFRVRGQALWNKEGQAIRMAGSITDITERRNWEEEQSRLIANLAIARDKAEKAAKARSEFLAVMSHEIRTPLNGVIGMASVLLDTDPTPEQQECLETIRTSGECLLSIINDILDFSKIDAGKLTLSPVLCNLRNVVEDVGSMLALRVEPKGVEMVVRYRPALSSVLVDAVRLRQVLINLVGNACKFTHVGYIAVDVSIVCDKCHQDLKTGERQCSLCSATLQEEPSLTGPAQSICSSVMDTALQSAYRDPGSPEAIFVHSASNGLRRCRAVENIRAHMSICETYKDLVMDKVSSADFSLEASSHPIVADSDVDPPVFDGNYKRKREYTQDTEADQVMITQNSSDGEPAEGRDPSSSALKSDTNTNHDHANYNDHDESDEDMMVEKPRTVRWFRFSVIDTGIGIAASKLDLLFEKFTQCSSSTTSTYGGTGLGLAVSKRLVELMGGTIGVVSEEGKGSKFTFTIPLELDPSSDEGAKPPVMCSSGVGLDAMMDTSEDLTSVSLQESKRRRILVVDRHKMTKEALCDQIRAWGLDSQACSNVEEAIGMVKESITVGLPFHVAIVDRALVEHFGYDLRKASSGIPSFKGPQLVMLGHVGQSLPSQQVLAELGCCACFSRPPRQAYLRDALSVALSGGTKLIRMKPDFTLDTGHLVRSAPMNGRYSTGSSNGLVTASSKSKCALEQQLDSIDRPPSTLVPAVVQHPKILVVEDNKVNQMVAQRLLNNLGCQVDVANDGVEAIEILERTNKYDIIFMDCHMPIMDGFETARMVRQKGCISRNVPIVALTAATAEGEVEKCITSGMDDYISKPVTRGILQRAIENWVGKESRWV</sequence>
<dbReference type="PANTHER" id="PTHR45339">
    <property type="entry name" value="HYBRID SIGNAL TRANSDUCTION HISTIDINE KINASE J"/>
    <property type="match status" value="1"/>
</dbReference>
<dbReference type="PROSITE" id="PS50113">
    <property type="entry name" value="PAC"/>
    <property type="match status" value="2"/>
</dbReference>
<dbReference type="SMART" id="SM00388">
    <property type="entry name" value="HisKA"/>
    <property type="match status" value="1"/>
</dbReference>
<comment type="catalytic activity">
    <reaction evidence="1">
        <text>ATP + protein L-histidine = ADP + protein N-phospho-L-histidine.</text>
        <dbReference type="EC" id="2.7.13.3"/>
    </reaction>
</comment>
<feature type="domain" description="Response regulatory" evidence="16">
    <location>
        <begin position="924"/>
        <end position="1042"/>
    </location>
</feature>
<feature type="domain" description="PAC" evidence="18">
    <location>
        <begin position="74"/>
        <end position="127"/>
    </location>
</feature>
<keyword evidence="3" id="KW-0600">Photoreceptor protein</keyword>
<dbReference type="SMART" id="SM00387">
    <property type="entry name" value="HATPase_c"/>
    <property type="match status" value="1"/>
</dbReference>
<feature type="modified residue" description="4-aspartylphosphate" evidence="13">
    <location>
        <position position="974"/>
    </location>
</feature>
<dbReference type="SUPFAM" id="SSF47384">
    <property type="entry name" value="Homodimeric domain of signal transducing histidine kinase"/>
    <property type="match status" value="1"/>
</dbReference>
<evidence type="ECO:0000256" key="13">
    <source>
        <dbReference type="PROSITE-ProRule" id="PRU00169"/>
    </source>
</evidence>
<dbReference type="CDD" id="cd17546">
    <property type="entry name" value="REC_hyHK_CKI1_RcsC-like"/>
    <property type="match status" value="1"/>
</dbReference>
<dbReference type="SUPFAM" id="SSF52172">
    <property type="entry name" value="CheY-like"/>
    <property type="match status" value="2"/>
</dbReference>
<dbReference type="Gene3D" id="3.30.450.20">
    <property type="entry name" value="PAS domain"/>
    <property type="match status" value="2"/>
</dbReference>
<feature type="domain" description="PAC" evidence="18">
    <location>
        <begin position="207"/>
        <end position="259"/>
    </location>
</feature>
<dbReference type="InterPro" id="IPR001789">
    <property type="entry name" value="Sig_transdc_resp-reg_receiver"/>
</dbReference>
<dbReference type="Gene3D" id="3.30.565.10">
    <property type="entry name" value="Histidine kinase-like ATPase, C-terminal domain"/>
    <property type="match status" value="2"/>
</dbReference>